<evidence type="ECO:0000313" key="2">
    <source>
        <dbReference type="Proteomes" id="UP000176101"/>
    </source>
</evidence>
<accession>A0A1E7JWX8</accession>
<proteinExistence type="predicted"/>
<dbReference type="AlphaFoldDB" id="A0A1E7JWX8"/>
<dbReference type="Proteomes" id="UP000176101">
    <property type="component" value="Unassembled WGS sequence"/>
</dbReference>
<dbReference type="STRING" id="1075402.AN216_21745"/>
<comment type="caution">
    <text evidence="1">The sequence shown here is derived from an EMBL/GenBank/DDBJ whole genome shotgun (WGS) entry which is preliminary data.</text>
</comment>
<gene>
    <name evidence="1" type="ORF">AN216_21745</name>
</gene>
<organism evidence="1 2">
    <name type="scientific">Streptomyces oceani</name>
    <dbReference type="NCBI Taxonomy" id="1075402"/>
    <lineage>
        <taxon>Bacteria</taxon>
        <taxon>Bacillati</taxon>
        <taxon>Actinomycetota</taxon>
        <taxon>Actinomycetes</taxon>
        <taxon>Kitasatosporales</taxon>
        <taxon>Streptomycetaceae</taxon>
        <taxon>Streptomyces</taxon>
    </lineage>
</organism>
<evidence type="ECO:0000313" key="1">
    <source>
        <dbReference type="EMBL" id="OEU96176.1"/>
    </source>
</evidence>
<dbReference type="RefSeq" id="WP_070198389.1">
    <property type="nucleotide sequence ID" value="NZ_LJGU01000147.1"/>
</dbReference>
<keyword evidence="2" id="KW-1185">Reference proteome</keyword>
<reference evidence="1 2" key="1">
    <citation type="journal article" date="2016" name="Front. Microbiol.">
        <title>Comparative Genomics Analysis of Streptomyces Species Reveals Their Adaptation to the Marine Environment and Their Diversity at the Genomic Level.</title>
        <authorList>
            <person name="Tian X."/>
            <person name="Zhang Z."/>
            <person name="Yang T."/>
            <person name="Chen M."/>
            <person name="Li J."/>
            <person name="Chen F."/>
            <person name="Yang J."/>
            <person name="Li W."/>
            <person name="Zhang B."/>
            <person name="Zhang Z."/>
            <person name="Wu J."/>
            <person name="Zhang C."/>
            <person name="Long L."/>
            <person name="Xiao J."/>
        </authorList>
    </citation>
    <scope>NUCLEOTIDE SEQUENCE [LARGE SCALE GENOMIC DNA]</scope>
    <source>
        <strain evidence="1 2">SCSIO 02100</strain>
    </source>
</reference>
<sequence>MSEAPQALAGLRRLPWRTDSGKPAYLSTDDPSGLLSTMADTVEASMLGNAEQVLWLTRHLLTEETTLTARELRFTTRRLTECLHDCVDLARMRGERLGCVD</sequence>
<protein>
    <submittedName>
        <fullName evidence="1">Uncharacterized protein</fullName>
    </submittedName>
</protein>
<dbReference type="OrthoDB" id="4320909at2"/>
<name>A0A1E7JWX8_9ACTN</name>
<dbReference type="EMBL" id="LJGU01000147">
    <property type="protein sequence ID" value="OEU96176.1"/>
    <property type="molecule type" value="Genomic_DNA"/>
</dbReference>